<name>A0A3S0ZKK9_CHLFR</name>
<dbReference type="AlphaFoldDB" id="A0A3S0ZKK9"/>
<dbReference type="SMART" id="SM00448">
    <property type="entry name" value="REC"/>
    <property type="match status" value="1"/>
</dbReference>
<dbReference type="InterPro" id="IPR011006">
    <property type="entry name" value="CheY-like_superfamily"/>
</dbReference>
<dbReference type="CDD" id="cd17557">
    <property type="entry name" value="REC_Rcp-like"/>
    <property type="match status" value="1"/>
</dbReference>
<feature type="modified residue" description="4-aspartylphosphate" evidence="1">
    <location>
        <position position="69"/>
    </location>
</feature>
<keyword evidence="4" id="KW-1185">Reference proteome</keyword>
<comment type="caution">
    <text evidence="3">The sequence shown here is derived from an EMBL/GenBank/DDBJ whole genome shotgun (WGS) entry which is preliminary data.</text>
</comment>
<dbReference type="STRING" id="211165.GCA_000317285_03386"/>
<dbReference type="Pfam" id="PF00072">
    <property type="entry name" value="Response_reg"/>
    <property type="match status" value="1"/>
</dbReference>
<dbReference type="PROSITE" id="PS50110">
    <property type="entry name" value="RESPONSE_REGULATORY"/>
    <property type="match status" value="1"/>
</dbReference>
<accession>A0A3S0ZKK9</accession>
<dbReference type="OrthoDB" id="5510574at2"/>
<feature type="domain" description="Response regulatory" evidence="2">
    <location>
        <begin position="11"/>
        <end position="136"/>
    </location>
</feature>
<evidence type="ECO:0000259" key="2">
    <source>
        <dbReference type="PROSITE" id="PS50110"/>
    </source>
</evidence>
<dbReference type="InterPro" id="IPR052893">
    <property type="entry name" value="TCS_response_regulator"/>
</dbReference>
<organism evidence="3 4">
    <name type="scientific">Chlorogloeopsis fritschii PCC 6912</name>
    <dbReference type="NCBI Taxonomy" id="211165"/>
    <lineage>
        <taxon>Bacteria</taxon>
        <taxon>Bacillati</taxon>
        <taxon>Cyanobacteriota</taxon>
        <taxon>Cyanophyceae</taxon>
        <taxon>Nostocales</taxon>
        <taxon>Chlorogloeopsidaceae</taxon>
        <taxon>Chlorogloeopsis</taxon>
    </lineage>
</organism>
<dbReference type="SUPFAM" id="SSF52172">
    <property type="entry name" value="CheY-like"/>
    <property type="match status" value="1"/>
</dbReference>
<evidence type="ECO:0000256" key="1">
    <source>
        <dbReference type="PROSITE-ProRule" id="PRU00169"/>
    </source>
</evidence>
<dbReference type="Proteomes" id="UP000268857">
    <property type="component" value="Unassembled WGS sequence"/>
</dbReference>
<dbReference type="PANTHER" id="PTHR44520">
    <property type="entry name" value="RESPONSE REGULATOR RCP1-RELATED"/>
    <property type="match status" value="1"/>
</dbReference>
<dbReference type="PANTHER" id="PTHR44520:SF2">
    <property type="entry name" value="RESPONSE REGULATOR RCP1"/>
    <property type="match status" value="1"/>
</dbReference>
<dbReference type="GO" id="GO:0000160">
    <property type="term" value="P:phosphorelay signal transduction system"/>
    <property type="evidence" value="ECO:0007669"/>
    <property type="project" value="InterPro"/>
</dbReference>
<reference evidence="3 4" key="1">
    <citation type="journal article" date="2019" name="Genome Biol. Evol.">
        <title>Day and night: Metabolic profiles and evolutionary relationships of six axenic non-marine cyanobacteria.</title>
        <authorList>
            <person name="Will S.E."/>
            <person name="Henke P."/>
            <person name="Boedeker C."/>
            <person name="Huang S."/>
            <person name="Brinkmann H."/>
            <person name="Rohde M."/>
            <person name="Jarek M."/>
            <person name="Friedl T."/>
            <person name="Seufert S."/>
            <person name="Schumacher M."/>
            <person name="Overmann J."/>
            <person name="Neumann-Schaal M."/>
            <person name="Petersen J."/>
        </authorList>
    </citation>
    <scope>NUCLEOTIDE SEQUENCE [LARGE SCALE GENOMIC DNA]</scope>
    <source>
        <strain evidence="3 4">PCC 6912</strain>
    </source>
</reference>
<gene>
    <name evidence="3" type="ORF">PCC6912_63690</name>
</gene>
<dbReference type="InterPro" id="IPR001789">
    <property type="entry name" value="Sig_transdc_resp-reg_receiver"/>
</dbReference>
<evidence type="ECO:0000313" key="4">
    <source>
        <dbReference type="Proteomes" id="UP000268857"/>
    </source>
</evidence>
<sequence length="148" mass="16717">MNTRIEIMPIEILLIEDNPGDVELTKIALEDSKISVNLSVVEDGVEAIAFLRKEDKYAHVPHPDIVLLDLNLPKKDGREVLAEIKADETLKRIPVVVLTTSQAEEDVLKVYSLAANCYITKPVDFDQFVKIVQSIENFWFTIVKLPSE</sequence>
<dbReference type="Gene3D" id="3.40.50.2300">
    <property type="match status" value="1"/>
</dbReference>
<keyword evidence="1" id="KW-0597">Phosphoprotein</keyword>
<dbReference type="EMBL" id="RSCJ01000051">
    <property type="protein sequence ID" value="RUR72329.1"/>
    <property type="molecule type" value="Genomic_DNA"/>
</dbReference>
<protein>
    <submittedName>
        <fullName evidence="3">Response regulator</fullName>
    </submittedName>
</protein>
<proteinExistence type="predicted"/>
<evidence type="ECO:0000313" key="3">
    <source>
        <dbReference type="EMBL" id="RUR72329.1"/>
    </source>
</evidence>